<feature type="region of interest" description="Disordered" evidence="2">
    <location>
        <begin position="70"/>
        <end position="103"/>
    </location>
</feature>
<evidence type="ECO:0000256" key="2">
    <source>
        <dbReference type="SAM" id="MobiDB-lite"/>
    </source>
</evidence>
<sequence>MQMPTKKKESLTGTQKLARIRKVYSINSDRGRSVKSCERERCSLSNGGNALLPRRQRIDRDFDRIQKTLRKDSVDPEMGSKLIQTSDALTSKELSQNPSQKESIHATLRKKFSKKPSHGASNSFIPTLTHEEDFGNKVTCAYATNEEDYGCKIKEHDELARLPNFIGRALENLENSLDSLNVDKKNTKKKANLSSSRTRSKNRFGSIDPIIRSNKKGKLNRIFFRKEKLRIQGRELVKATEQIQARISSVQRKVREDYMTMKKDLTKKCKDLKKEYEYMKRKNIKLEERKNAQSEEFSKKITQLKKANIASTQQLQDTKCAIKKLQKENAYLSDIDSHLKQICDVIDQHNAEMYSTDREYKAFFDKKGNCHRSEVLHKLFEVMQNKIHQERVAKEAALGELEKAKTQHISTTNFKGFGHQHFPGPDESVEKPRNYNINPEEFGSSMDIYLNPSRVSVEQLGEVSPEIIQTEEDCKKFFESQFNSRGQTEE</sequence>
<dbReference type="EMBL" id="CAMPGE010001593">
    <property type="protein sequence ID" value="CAI2360387.1"/>
    <property type="molecule type" value="Genomic_DNA"/>
</dbReference>
<evidence type="ECO:0000313" key="3">
    <source>
        <dbReference type="EMBL" id="CAI2360387.1"/>
    </source>
</evidence>
<dbReference type="AlphaFoldDB" id="A0AAD1U1B4"/>
<keyword evidence="1" id="KW-0175">Coiled coil</keyword>
<comment type="caution">
    <text evidence="3">The sequence shown here is derived from an EMBL/GenBank/DDBJ whole genome shotgun (WGS) entry which is preliminary data.</text>
</comment>
<feature type="coiled-coil region" evidence="1">
    <location>
        <begin position="255"/>
        <end position="328"/>
    </location>
</feature>
<reference evidence="3" key="1">
    <citation type="submission" date="2023-07" db="EMBL/GenBank/DDBJ databases">
        <authorList>
            <consortium name="AG Swart"/>
            <person name="Singh M."/>
            <person name="Singh A."/>
            <person name="Seah K."/>
            <person name="Emmerich C."/>
        </authorList>
    </citation>
    <scope>NUCLEOTIDE SEQUENCE</scope>
    <source>
        <strain evidence="3">DP1</strain>
    </source>
</reference>
<evidence type="ECO:0000313" key="4">
    <source>
        <dbReference type="Proteomes" id="UP001295684"/>
    </source>
</evidence>
<proteinExistence type="predicted"/>
<name>A0AAD1U1B4_EUPCR</name>
<protein>
    <submittedName>
        <fullName evidence="3">Uncharacterized protein</fullName>
    </submittedName>
</protein>
<gene>
    <name evidence="3" type="ORF">ECRASSUSDP1_LOCUS1689</name>
</gene>
<evidence type="ECO:0000256" key="1">
    <source>
        <dbReference type="SAM" id="Coils"/>
    </source>
</evidence>
<dbReference type="Proteomes" id="UP001295684">
    <property type="component" value="Unassembled WGS sequence"/>
</dbReference>
<keyword evidence="4" id="KW-1185">Reference proteome</keyword>
<feature type="compositionally biased region" description="Polar residues" evidence="2">
    <location>
        <begin position="82"/>
        <end position="101"/>
    </location>
</feature>
<organism evidence="3 4">
    <name type="scientific">Euplotes crassus</name>
    <dbReference type="NCBI Taxonomy" id="5936"/>
    <lineage>
        <taxon>Eukaryota</taxon>
        <taxon>Sar</taxon>
        <taxon>Alveolata</taxon>
        <taxon>Ciliophora</taxon>
        <taxon>Intramacronucleata</taxon>
        <taxon>Spirotrichea</taxon>
        <taxon>Hypotrichia</taxon>
        <taxon>Euplotida</taxon>
        <taxon>Euplotidae</taxon>
        <taxon>Moneuplotes</taxon>
    </lineage>
</organism>
<accession>A0AAD1U1B4</accession>